<accession>A0A397SIB7</accession>
<evidence type="ECO:0000313" key="1">
    <source>
        <dbReference type="EMBL" id="RIA84629.1"/>
    </source>
</evidence>
<organism evidence="1 2">
    <name type="scientific">Glomus cerebriforme</name>
    <dbReference type="NCBI Taxonomy" id="658196"/>
    <lineage>
        <taxon>Eukaryota</taxon>
        <taxon>Fungi</taxon>
        <taxon>Fungi incertae sedis</taxon>
        <taxon>Mucoromycota</taxon>
        <taxon>Glomeromycotina</taxon>
        <taxon>Glomeromycetes</taxon>
        <taxon>Glomerales</taxon>
        <taxon>Glomeraceae</taxon>
        <taxon>Glomus</taxon>
    </lineage>
</organism>
<feature type="non-terminal residue" evidence="1">
    <location>
        <position position="1"/>
    </location>
</feature>
<dbReference type="STRING" id="658196.A0A397SIB7"/>
<proteinExistence type="predicted"/>
<dbReference type="Proteomes" id="UP000265703">
    <property type="component" value="Unassembled WGS sequence"/>
</dbReference>
<name>A0A397SIB7_9GLOM</name>
<evidence type="ECO:0008006" key="3">
    <source>
        <dbReference type="Google" id="ProtNLM"/>
    </source>
</evidence>
<gene>
    <name evidence="1" type="ORF">C1645_831991</name>
</gene>
<keyword evidence="2" id="KW-1185">Reference proteome</keyword>
<protein>
    <recommendedName>
        <fullName evidence="3">Serine-threonine/tyrosine-protein kinase catalytic domain-containing protein</fullName>
    </recommendedName>
</protein>
<comment type="caution">
    <text evidence="1">The sequence shown here is derived from an EMBL/GenBank/DDBJ whole genome shotgun (WGS) entry which is preliminary data.</text>
</comment>
<evidence type="ECO:0000313" key="2">
    <source>
        <dbReference type="Proteomes" id="UP000265703"/>
    </source>
</evidence>
<dbReference type="OrthoDB" id="544350at2759"/>
<sequence>PSFNIKVPQLIVDIFKQCVDAIPSKRPTADHLREIFVQWCYDIEDNKDSEIYKQSIYTKSIEPIDFTNINPQDFCKQNAESNTTHESLDQKSTFWKSFSMKQPIFIALSKNIRTRNDDEIVNIFYNEYVDWRKGPLLNSVKEVLPKPSMFNTQTTWKLDSEFNNRKREIEIREINRICSEIKNKYPEGGTFNTPYNKDLGKTLYQISRETEAIRSTQLRITIYETRISQEDSLELEKDESFIPTPLLQSLGRNPGVSFEIDPETYDLMLQYITI</sequence>
<reference evidence="1 2" key="1">
    <citation type="submission" date="2018-06" db="EMBL/GenBank/DDBJ databases">
        <title>Comparative genomics reveals the genomic features of Rhizophagus irregularis, R. cerebriforme, R. diaphanum and Gigaspora rosea, and their symbiotic lifestyle signature.</title>
        <authorList>
            <person name="Morin E."/>
            <person name="San Clemente H."/>
            <person name="Chen E.C.H."/>
            <person name="De La Providencia I."/>
            <person name="Hainaut M."/>
            <person name="Kuo A."/>
            <person name="Kohler A."/>
            <person name="Murat C."/>
            <person name="Tang N."/>
            <person name="Roy S."/>
            <person name="Loubradou J."/>
            <person name="Henrissat B."/>
            <person name="Grigoriev I.V."/>
            <person name="Corradi N."/>
            <person name="Roux C."/>
            <person name="Martin F.M."/>
        </authorList>
    </citation>
    <scope>NUCLEOTIDE SEQUENCE [LARGE SCALE GENOMIC DNA]</scope>
    <source>
        <strain evidence="1 2">DAOM 227022</strain>
    </source>
</reference>
<dbReference type="EMBL" id="QKYT01000479">
    <property type="protein sequence ID" value="RIA84629.1"/>
    <property type="molecule type" value="Genomic_DNA"/>
</dbReference>
<dbReference type="AlphaFoldDB" id="A0A397SIB7"/>